<evidence type="ECO:0000313" key="7">
    <source>
        <dbReference type="Proteomes" id="UP000469558"/>
    </source>
</evidence>
<dbReference type="EMBL" id="QGMK01002237">
    <property type="protein sequence ID" value="TVY59689.1"/>
    <property type="molecule type" value="Genomic_DNA"/>
</dbReference>
<keyword evidence="7" id="KW-1185">Reference proteome</keyword>
<feature type="transmembrane region" description="Helical" evidence="5">
    <location>
        <begin position="131"/>
        <end position="149"/>
    </location>
</feature>
<evidence type="ECO:0000256" key="1">
    <source>
        <dbReference type="ARBA" id="ARBA00004370"/>
    </source>
</evidence>
<comment type="subcellular location">
    <subcellularLocation>
        <location evidence="1">Membrane</location>
    </subcellularLocation>
</comment>
<dbReference type="PANTHER" id="PTHR35371:SF1">
    <property type="entry name" value="BLR7753 PROTEIN"/>
    <property type="match status" value="1"/>
</dbReference>
<gene>
    <name evidence="6" type="ORF">LSUE1_G010256</name>
</gene>
<dbReference type="Pfam" id="PF01124">
    <property type="entry name" value="MAPEG"/>
    <property type="match status" value="1"/>
</dbReference>
<protein>
    <submittedName>
        <fullName evidence="6">Uncharacterized protein</fullName>
    </submittedName>
</protein>
<dbReference type="PANTHER" id="PTHR35371">
    <property type="entry name" value="INNER MEMBRANE PROTEIN"/>
    <property type="match status" value="1"/>
</dbReference>
<sequence>MASATTNLSFYAIPAYWFLSMVPHGYAMEIMKKANNGRWDNTSPRSSVYDAKLKQSSPAAVFAQYERAEAASKNGFENFPIFVGAILAGNLAKMESSTLNTFVAVYLGMRVAYTVAYISTTSNKYSHVRTAIWMLSTLMCMGVYVKSGISLN</sequence>
<evidence type="ECO:0000313" key="6">
    <source>
        <dbReference type="EMBL" id="TVY59689.1"/>
    </source>
</evidence>
<comment type="caution">
    <text evidence="6">The sequence shown here is derived from an EMBL/GenBank/DDBJ whole genome shotgun (WGS) entry which is preliminary data.</text>
</comment>
<keyword evidence="2 5" id="KW-0812">Transmembrane</keyword>
<evidence type="ECO:0000256" key="2">
    <source>
        <dbReference type="ARBA" id="ARBA00022692"/>
    </source>
</evidence>
<keyword evidence="3 5" id="KW-1133">Transmembrane helix</keyword>
<dbReference type="GO" id="GO:0016020">
    <property type="term" value="C:membrane"/>
    <property type="evidence" value="ECO:0007669"/>
    <property type="project" value="UniProtKB-SubCell"/>
</dbReference>
<dbReference type="OrthoDB" id="2122304at2759"/>
<feature type="transmembrane region" description="Helical" evidence="5">
    <location>
        <begin position="99"/>
        <end position="119"/>
    </location>
</feature>
<dbReference type="Gene3D" id="1.20.120.550">
    <property type="entry name" value="Membrane associated eicosanoid/glutathione metabolism-like domain"/>
    <property type="match status" value="1"/>
</dbReference>
<evidence type="ECO:0000256" key="3">
    <source>
        <dbReference type="ARBA" id="ARBA00022989"/>
    </source>
</evidence>
<keyword evidence="4 5" id="KW-0472">Membrane</keyword>
<evidence type="ECO:0000256" key="4">
    <source>
        <dbReference type="ARBA" id="ARBA00023136"/>
    </source>
</evidence>
<accession>A0A8T9BZL0</accession>
<reference evidence="6 7" key="1">
    <citation type="submission" date="2018-05" db="EMBL/GenBank/DDBJ databases">
        <title>Genome sequencing and assembly of the regulated plant pathogen Lachnellula willkommii and related sister species for the development of diagnostic species identification markers.</title>
        <authorList>
            <person name="Giroux E."/>
            <person name="Bilodeau G."/>
        </authorList>
    </citation>
    <scope>NUCLEOTIDE SEQUENCE [LARGE SCALE GENOMIC DNA]</scope>
    <source>
        <strain evidence="6 7">CBS 268.59</strain>
    </source>
</reference>
<dbReference type="Proteomes" id="UP000469558">
    <property type="component" value="Unassembled WGS sequence"/>
</dbReference>
<dbReference type="AlphaFoldDB" id="A0A8T9BZL0"/>
<dbReference type="InterPro" id="IPR001129">
    <property type="entry name" value="Membr-assoc_MAPEG"/>
</dbReference>
<proteinExistence type="predicted"/>
<dbReference type="SUPFAM" id="SSF161084">
    <property type="entry name" value="MAPEG domain-like"/>
    <property type="match status" value="1"/>
</dbReference>
<evidence type="ECO:0000256" key="5">
    <source>
        <dbReference type="SAM" id="Phobius"/>
    </source>
</evidence>
<dbReference type="InterPro" id="IPR023352">
    <property type="entry name" value="MAPEG-like_dom_sf"/>
</dbReference>
<organism evidence="6 7">
    <name type="scientific">Lachnellula suecica</name>
    <dbReference type="NCBI Taxonomy" id="602035"/>
    <lineage>
        <taxon>Eukaryota</taxon>
        <taxon>Fungi</taxon>
        <taxon>Dikarya</taxon>
        <taxon>Ascomycota</taxon>
        <taxon>Pezizomycotina</taxon>
        <taxon>Leotiomycetes</taxon>
        <taxon>Helotiales</taxon>
        <taxon>Lachnaceae</taxon>
        <taxon>Lachnellula</taxon>
    </lineage>
</organism>
<name>A0A8T9BZL0_9HELO</name>